<dbReference type="SMART" id="SM00731">
    <property type="entry name" value="SprT"/>
    <property type="match status" value="1"/>
</dbReference>
<evidence type="ECO:0000313" key="3">
    <source>
        <dbReference type="EMBL" id="KKY26914.1"/>
    </source>
</evidence>
<feature type="compositionally biased region" description="Low complexity" evidence="1">
    <location>
        <begin position="337"/>
        <end position="349"/>
    </location>
</feature>
<feature type="compositionally biased region" description="Low complexity" evidence="1">
    <location>
        <begin position="20"/>
        <end position="30"/>
    </location>
</feature>
<evidence type="ECO:0000256" key="1">
    <source>
        <dbReference type="SAM" id="MobiDB-lite"/>
    </source>
</evidence>
<protein>
    <submittedName>
        <fullName evidence="3">Putative 30 kDa heat shock protein</fullName>
    </submittedName>
</protein>
<proteinExistence type="predicted"/>
<comment type="caution">
    <text evidence="3">The sequence shown here is derived from an EMBL/GenBank/DDBJ whole genome shotgun (WGS) entry which is preliminary data.</text>
</comment>
<feature type="domain" description="SprT-like" evidence="2">
    <location>
        <begin position="402"/>
        <end position="609"/>
    </location>
</feature>
<reference evidence="3 4" key="2">
    <citation type="submission" date="2015-05" db="EMBL/GenBank/DDBJ databases">
        <authorList>
            <person name="Morales-Cruz A."/>
            <person name="Amrine K.C."/>
            <person name="Cantu D."/>
        </authorList>
    </citation>
    <scope>NUCLEOTIDE SEQUENCE [LARGE SCALE GENOMIC DNA]</scope>
    <source>
        <strain evidence="3">UCRPC4</strain>
    </source>
</reference>
<evidence type="ECO:0000259" key="2">
    <source>
        <dbReference type="SMART" id="SM00731"/>
    </source>
</evidence>
<feature type="region of interest" description="Disordered" evidence="1">
    <location>
        <begin position="332"/>
        <end position="369"/>
    </location>
</feature>
<evidence type="ECO:0000313" key="4">
    <source>
        <dbReference type="Proteomes" id="UP000053317"/>
    </source>
</evidence>
<dbReference type="AlphaFoldDB" id="A0A0G2EXL2"/>
<feature type="compositionally biased region" description="Basic and acidic residues" evidence="1">
    <location>
        <begin position="236"/>
        <end position="246"/>
    </location>
</feature>
<feature type="compositionally biased region" description="Basic and acidic residues" evidence="1">
    <location>
        <begin position="46"/>
        <end position="58"/>
    </location>
</feature>
<feature type="region of interest" description="Disordered" evidence="1">
    <location>
        <begin position="605"/>
        <end position="677"/>
    </location>
</feature>
<dbReference type="GO" id="GO:0005634">
    <property type="term" value="C:nucleus"/>
    <property type="evidence" value="ECO:0007669"/>
    <property type="project" value="TreeGrafter"/>
</dbReference>
<dbReference type="PANTHER" id="PTHR23099:SF0">
    <property type="entry name" value="GERM CELL NUCLEAR ACIDIC PROTEIN"/>
    <property type="match status" value="1"/>
</dbReference>
<dbReference type="EMBL" id="LCWF01000033">
    <property type="protein sequence ID" value="KKY26914.1"/>
    <property type="molecule type" value="Genomic_DNA"/>
</dbReference>
<feature type="region of interest" description="Disordered" evidence="1">
    <location>
        <begin position="121"/>
        <end position="290"/>
    </location>
</feature>
<dbReference type="InterPro" id="IPR006640">
    <property type="entry name" value="SprT-like_domain"/>
</dbReference>
<keyword evidence="4" id="KW-1185">Reference proteome</keyword>
<dbReference type="Proteomes" id="UP000053317">
    <property type="component" value="Unassembled WGS sequence"/>
</dbReference>
<keyword evidence="3" id="KW-0346">Stress response</keyword>
<feature type="compositionally biased region" description="Low complexity" evidence="1">
    <location>
        <begin position="267"/>
        <end position="276"/>
    </location>
</feature>
<dbReference type="GO" id="GO:0006950">
    <property type="term" value="P:response to stress"/>
    <property type="evidence" value="ECO:0007669"/>
    <property type="project" value="UniProtKB-ARBA"/>
</dbReference>
<feature type="compositionally biased region" description="Basic and acidic residues" evidence="1">
    <location>
        <begin position="197"/>
        <end position="209"/>
    </location>
</feature>
<feature type="compositionally biased region" description="Basic and acidic residues" evidence="1">
    <location>
        <begin position="1"/>
        <end position="17"/>
    </location>
</feature>
<dbReference type="Pfam" id="PF10263">
    <property type="entry name" value="SprT-like"/>
    <property type="match status" value="1"/>
</dbReference>
<organism evidence="3 4">
    <name type="scientific">Phaeomoniella chlamydospora</name>
    <name type="common">Phaeoacremonium chlamydosporum</name>
    <dbReference type="NCBI Taxonomy" id="158046"/>
    <lineage>
        <taxon>Eukaryota</taxon>
        <taxon>Fungi</taxon>
        <taxon>Dikarya</taxon>
        <taxon>Ascomycota</taxon>
        <taxon>Pezizomycotina</taxon>
        <taxon>Eurotiomycetes</taxon>
        <taxon>Chaetothyriomycetidae</taxon>
        <taxon>Phaeomoniellales</taxon>
        <taxon>Phaeomoniellaceae</taxon>
        <taxon>Phaeomoniella</taxon>
    </lineage>
</organism>
<feature type="compositionally biased region" description="Low complexity" evidence="1">
    <location>
        <begin position="126"/>
        <end position="139"/>
    </location>
</feature>
<sequence length="693" mass="77356">MRSRTVIEDSNKQKGIEDVSSSSQQRGQRSLKPSSVTSLLLPLDGLKLEEEPEPEKIRVRMPPKSLVKEQAGRTKSTRLSPIRKTKQTPKYSYRGYQSNTDNEAEFTDLSGFIVDDEAELSHHDWSSASDAASPPLMASKPKRQLVRGRDLKKPKTSVKNPASVTEVIDPTVSPQKNKEIPYHSSQLDEDDVFGFSDDPKPEISTEMPRKTFNVLDDEPTAMLRFSPPRLKSPFKIPEKPSIKNEDDQPNPSVPSGTGFTTPPASPSKPKLNSPSKSRVRNIPMSPHRQSIDAFWSSDIINDWNDSYSPQKPPMTSPRKKGLSKFLIYSDDEENQHNSNSSNISTPSTSPRRRQEENIPKPQELQLSPSKLRKALLEEKRAAKAAREDFDATKNEIATSFLTTLDQRITSNRVSALSASTGGVKIIWSNTLRSTAGRASWRRTTKKLEDPPSSSLTAAIKTQVHHTASIELSTKILTTKARLISTLAHEFCHLANFMVSNVKTQPHGPSFKAWASKVTAEFANDPEYGNGMVQVTTKHDYEIEWKYVWVCGGEVAKNEEAETKGDRTSWESLIEKLVDQGCGTEYGRHSKSIDIRKHRCGKCKGGLVQVKPKPRKTATTKKTTRNASDRRTNGNSIPDTDDNENRRSKSFGNSIESTDAHAHAHPTATRAQDEDQIDPIDTLIQEIEIVDLND</sequence>
<feature type="compositionally biased region" description="Polar residues" evidence="1">
    <location>
        <begin position="249"/>
        <end position="260"/>
    </location>
</feature>
<reference evidence="3 4" key="1">
    <citation type="submission" date="2015-05" db="EMBL/GenBank/DDBJ databases">
        <title>Distinctive expansion of gene families associated with plant cell wall degradation and secondary metabolism in the genomes of grapevine trunk pathogens.</title>
        <authorList>
            <person name="Lawrence D.P."/>
            <person name="Travadon R."/>
            <person name="Rolshausen P.E."/>
            <person name="Baumgartner K."/>
        </authorList>
    </citation>
    <scope>NUCLEOTIDE SEQUENCE [LARGE SCALE GENOMIC DNA]</scope>
    <source>
        <strain evidence="3">UCRPC4</strain>
    </source>
</reference>
<dbReference type="PANTHER" id="PTHR23099">
    <property type="entry name" value="TRANSCRIPTIONAL REGULATOR"/>
    <property type="match status" value="1"/>
</dbReference>
<feature type="region of interest" description="Disordered" evidence="1">
    <location>
        <begin position="1"/>
        <end position="99"/>
    </location>
</feature>
<accession>A0A0G2EXL2</accession>
<gene>
    <name evidence="3" type="ORF">UCRPC4_g01380</name>
</gene>
<feature type="compositionally biased region" description="Basic residues" evidence="1">
    <location>
        <begin position="611"/>
        <end position="623"/>
    </location>
</feature>
<dbReference type="OrthoDB" id="20772at2759"/>
<name>A0A0G2EXL2_PHACM</name>